<evidence type="ECO:0000256" key="4">
    <source>
        <dbReference type="ARBA" id="ARBA00023235"/>
    </source>
</evidence>
<comment type="cofactor">
    <cofactor evidence="1">
        <name>adenosylcob(III)alamin</name>
        <dbReference type="ChEBI" id="CHEBI:18408"/>
    </cofactor>
</comment>
<dbReference type="SUPFAM" id="SSF52242">
    <property type="entry name" value="Cobalamin (vitamin B12)-binding domain"/>
    <property type="match status" value="1"/>
</dbReference>
<dbReference type="PANTHER" id="PTHR48101">
    <property type="entry name" value="METHYLMALONYL-COA MUTASE, MITOCHONDRIAL-RELATED"/>
    <property type="match status" value="1"/>
</dbReference>
<accession>A0A2M7G7L9</accession>
<dbReference type="GO" id="GO:0046872">
    <property type="term" value="F:metal ion binding"/>
    <property type="evidence" value="ECO:0007669"/>
    <property type="project" value="InterPro"/>
</dbReference>
<dbReference type="AlphaFoldDB" id="A0A2M7G7L9"/>
<dbReference type="GO" id="GO:0031419">
    <property type="term" value="F:cobalamin binding"/>
    <property type="evidence" value="ECO:0007669"/>
    <property type="project" value="UniProtKB-KW"/>
</dbReference>
<evidence type="ECO:0000256" key="2">
    <source>
        <dbReference type="ARBA" id="ARBA00008465"/>
    </source>
</evidence>
<evidence type="ECO:0000256" key="5">
    <source>
        <dbReference type="ARBA" id="ARBA00023285"/>
    </source>
</evidence>
<evidence type="ECO:0000313" key="7">
    <source>
        <dbReference type="EMBL" id="PIW18082.1"/>
    </source>
</evidence>
<keyword evidence="4" id="KW-0413">Isomerase</keyword>
<dbReference type="Gene3D" id="3.40.50.280">
    <property type="entry name" value="Cobalamin-binding domain"/>
    <property type="match status" value="1"/>
</dbReference>
<sequence length="676" mass="73763">MTALSENLDLPALFPRHEFSAWQALVEKELKGLAFEKLHKKTYEDLTIKPIYRAADLPPQLEQTPASGLHRRGERAAGYLLQPWWVCQEIPHPSPETWNASAREDLPQGLDALWLEISPNATRPSLVLEELSDLQTAFRDLPIAQTPLFVRSQAPALANLSLFLGYWEAEGIEPQSLRGGLLEDPLADWAAQGQLSAPLSSILDRSAWGIRELMQTAPQLKSLALDGRVWHRAGASASQELACLIGSAVTYLREMDQRGISPESLVPHLHWTLETGSDFLIELAKIRALRLLWQRVLQAYGLSGQLWLHASSSQLSLSKTDPYVNMLRVTSQAFCAVLGGVNSLSTACFNAPLGLPDSFARRQARNLQLILREESNLARLIDPAGGAYALESLSTELAEKAWGLFQTLEQKGGLMPALATGLPQSWIAETRSQRQQDFAKRKKSLVGTSQYAPLATETELHLLPAPPEPGPRPPRAPAWMPAGFQPETKDFAQALKQSIRRGADIATLSNVLMQTETAQEPAIEALPVYRAAAAFEKLRARVEALPEPPQILLLPFGPLKAWKPRADFAQGFLEVAGLKVILAEAFASAQEAVQAWSQAPVAAAVLCSADADYPEIVPAVFAACVEAGWSQPLLLAGYPKEQVAAHQASGIREFIYLGADLPATLNAILDLLGVPA</sequence>
<dbReference type="Proteomes" id="UP000231019">
    <property type="component" value="Unassembled WGS sequence"/>
</dbReference>
<evidence type="ECO:0000259" key="6">
    <source>
        <dbReference type="Pfam" id="PF01642"/>
    </source>
</evidence>
<evidence type="ECO:0000256" key="3">
    <source>
        <dbReference type="ARBA" id="ARBA00022628"/>
    </source>
</evidence>
<proteinExistence type="inferred from homology"/>
<dbReference type="InterPro" id="IPR036724">
    <property type="entry name" value="Cobalamin-bd_sf"/>
</dbReference>
<dbReference type="Pfam" id="PF01642">
    <property type="entry name" value="MM_CoA_mutase"/>
    <property type="match status" value="1"/>
</dbReference>
<dbReference type="EMBL" id="PFFQ01000014">
    <property type="protein sequence ID" value="PIW18082.1"/>
    <property type="molecule type" value="Genomic_DNA"/>
</dbReference>
<keyword evidence="3" id="KW-0846">Cobalamin</keyword>
<name>A0A2M7G7L9_9BACT</name>
<protein>
    <recommendedName>
        <fullName evidence="6">Methylmalonyl-CoA mutase alpha/beta chain catalytic domain-containing protein</fullName>
    </recommendedName>
</protein>
<evidence type="ECO:0000313" key="8">
    <source>
        <dbReference type="Proteomes" id="UP000231019"/>
    </source>
</evidence>
<gene>
    <name evidence="7" type="ORF">COW36_06005</name>
</gene>
<comment type="caution">
    <text evidence="7">The sequence shown here is derived from an EMBL/GenBank/DDBJ whole genome shotgun (WGS) entry which is preliminary data.</text>
</comment>
<keyword evidence="5" id="KW-0170">Cobalt</keyword>
<reference evidence="7 8" key="1">
    <citation type="submission" date="2017-09" db="EMBL/GenBank/DDBJ databases">
        <title>Depth-based differentiation of microbial function through sediment-hosted aquifers and enrichment of novel symbionts in the deep terrestrial subsurface.</title>
        <authorList>
            <person name="Probst A.J."/>
            <person name="Ladd B."/>
            <person name="Jarett J.K."/>
            <person name="Geller-Mcgrath D.E."/>
            <person name="Sieber C.M."/>
            <person name="Emerson J.B."/>
            <person name="Anantharaman K."/>
            <person name="Thomas B.C."/>
            <person name="Malmstrom R."/>
            <person name="Stieglmeier M."/>
            <person name="Klingl A."/>
            <person name="Woyke T."/>
            <person name="Ryan C.M."/>
            <person name="Banfield J.F."/>
        </authorList>
    </citation>
    <scope>NUCLEOTIDE SEQUENCE [LARGE SCALE GENOMIC DNA]</scope>
    <source>
        <strain evidence="7">CG17_big_fil_post_rev_8_21_14_2_50_48_46</strain>
    </source>
</reference>
<comment type="similarity">
    <text evidence="2">Belongs to the methylmalonyl-CoA mutase family.</text>
</comment>
<evidence type="ECO:0000256" key="1">
    <source>
        <dbReference type="ARBA" id="ARBA00001922"/>
    </source>
</evidence>
<dbReference type="InterPro" id="IPR006099">
    <property type="entry name" value="MeMalonylCoA_mutase_a/b_cat"/>
</dbReference>
<dbReference type="Gene3D" id="3.20.20.240">
    <property type="entry name" value="Methylmalonyl-CoA mutase"/>
    <property type="match status" value="1"/>
</dbReference>
<dbReference type="PANTHER" id="PTHR48101:SF4">
    <property type="entry name" value="METHYLMALONYL-COA MUTASE, MITOCHONDRIAL"/>
    <property type="match status" value="1"/>
</dbReference>
<organism evidence="7 8">
    <name type="scientific">bacterium (Candidatus Blackallbacteria) CG17_big_fil_post_rev_8_21_14_2_50_48_46</name>
    <dbReference type="NCBI Taxonomy" id="2014261"/>
    <lineage>
        <taxon>Bacteria</taxon>
        <taxon>Candidatus Blackallbacteria</taxon>
    </lineage>
</organism>
<dbReference type="SUPFAM" id="SSF51703">
    <property type="entry name" value="Cobalamin (vitamin B12)-dependent enzymes"/>
    <property type="match status" value="1"/>
</dbReference>
<feature type="domain" description="Methylmalonyl-CoA mutase alpha/beta chain catalytic" evidence="6">
    <location>
        <begin position="41"/>
        <end position="462"/>
    </location>
</feature>
<dbReference type="GO" id="GO:0016866">
    <property type="term" value="F:intramolecular transferase activity"/>
    <property type="evidence" value="ECO:0007669"/>
    <property type="project" value="InterPro"/>
</dbReference>
<dbReference type="InterPro" id="IPR016176">
    <property type="entry name" value="Cbl-dep_enz_cat"/>
</dbReference>